<dbReference type="Proteomes" id="UP000002051">
    <property type="component" value="Chromosome 3"/>
</dbReference>
<gene>
    <name evidence="1" type="ordered locus">MTR_3g014120</name>
</gene>
<dbReference type="GO" id="GO:0008168">
    <property type="term" value="F:methyltransferase activity"/>
    <property type="evidence" value="ECO:0007669"/>
    <property type="project" value="UniProtKB-KW"/>
</dbReference>
<keyword evidence="1" id="KW-0808">Transferase</keyword>
<evidence type="ECO:0000313" key="3">
    <source>
        <dbReference type="Proteomes" id="UP000002051"/>
    </source>
</evidence>
<evidence type="ECO:0000313" key="1">
    <source>
        <dbReference type="EMBL" id="AES68725.1"/>
    </source>
</evidence>
<dbReference type="GO" id="GO:0032259">
    <property type="term" value="P:methylation"/>
    <property type="evidence" value="ECO:0007669"/>
    <property type="project" value="UniProtKB-KW"/>
</dbReference>
<keyword evidence="3" id="KW-1185">Reference proteome</keyword>
<dbReference type="HOGENOM" id="CLU_2761574_0_0_1"/>
<dbReference type="PaxDb" id="3880-AES68725"/>
<protein>
    <submittedName>
        <fullName evidence="1">mRNA cap guanine-N7 methyltransferase, putative</fullName>
    </submittedName>
</protein>
<dbReference type="STRING" id="3880.G7IYR3"/>
<reference evidence="1 3" key="2">
    <citation type="journal article" date="2014" name="BMC Genomics">
        <title>An improved genome release (version Mt4.0) for the model legume Medicago truncatula.</title>
        <authorList>
            <person name="Tang H."/>
            <person name="Krishnakumar V."/>
            <person name="Bidwell S."/>
            <person name="Rosen B."/>
            <person name="Chan A."/>
            <person name="Zhou S."/>
            <person name="Gentzbittel L."/>
            <person name="Childs K.L."/>
            <person name="Yandell M."/>
            <person name="Gundlach H."/>
            <person name="Mayer K.F."/>
            <person name="Schwartz D.C."/>
            <person name="Town C.D."/>
        </authorList>
    </citation>
    <scope>GENOME REANNOTATION</scope>
    <source>
        <strain evidence="1">A17</strain>
        <strain evidence="2 3">cv. Jemalong A17</strain>
    </source>
</reference>
<keyword evidence="1" id="KW-0489">Methyltransferase</keyword>
<sequence>MEFSFHIFKLSAENYNLFLQRTRMHEFVHVYMKRPEFVDLMQRFCVLGDGNQDQGITLCAYVISISIEPY</sequence>
<name>G7IYR3_MEDTR</name>
<accession>G7IYR3</accession>
<dbReference type="AlphaFoldDB" id="G7IYR3"/>
<evidence type="ECO:0000313" key="2">
    <source>
        <dbReference type="EnsemblPlants" id="AES68725"/>
    </source>
</evidence>
<reference evidence="1 3" key="1">
    <citation type="journal article" date="2011" name="Nature">
        <title>The Medicago genome provides insight into the evolution of rhizobial symbioses.</title>
        <authorList>
            <person name="Young N.D."/>
            <person name="Debelle F."/>
            <person name="Oldroyd G.E."/>
            <person name="Geurts R."/>
            <person name="Cannon S.B."/>
            <person name="Udvardi M.K."/>
            <person name="Benedito V.A."/>
            <person name="Mayer K.F."/>
            <person name="Gouzy J."/>
            <person name="Schoof H."/>
            <person name="Van de Peer Y."/>
            <person name="Proost S."/>
            <person name="Cook D.R."/>
            <person name="Meyers B.C."/>
            <person name="Spannagl M."/>
            <person name="Cheung F."/>
            <person name="De Mita S."/>
            <person name="Krishnakumar V."/>
            <person name="Gundlach H."/>
            <person name="Zhou S."/>
            <person name="Mudge J."/>
            <person name="Bharti A.K."/>
            <person name="Murray J.D."/>
            <person name="Naoumkina M.A."/>
            <person name="Rosen B."/>
            <person name="Silverstein K.A."/>
            <person name="Tang H."/>
            <person name="Rombauts S."/>
            <person name="Zhao P.X."/>
            <person name="Zhou P."/>
            <person name="Barbe V."/>
            <person name="Bardou P."/>
            <person name="Bechner M."/>
            <person name="Bellec A."/>
            <person name="Berger A."/>
            <person name="Berges H."/>
            <person name="Bidwell S."/>
            <person name="Bisseling T."/>
            <person name="Choisne N."/>
            <person name="Couloux A."/>
            <person name="Denny R."/>
            <person name="Deshpande S."/>
            <person name="Dai X."/>
            <person name="Doyle J.J."/>
            <person name="Dudez A.M."/>
            <person name="Farmer A.D."/>
            <person name="Fouteau S."/>
            <person name="Franken C."/>
            <person name="Gibelin C."/>
            <person name="Gish J."/>
            <person name="Goldstein S."/>
            <person name="Gonzalez A.J."/>
            <person name="Green P.J."/>
            <person name="Hallab A."/>
            <person name="Hartog M."/>
            <person name="Hua A."/>
            <person name="Humphray S.J."/>
            <person name="Jeong D.H."/>
            <person name="Jing Y."/>
            <person name="Jocker A."/>
            <person name="Kenton S.M."/>
            <person name="Kim D.J."/>
            <person name="Klee K."/>
            <person name="Lai H."/>
            <person name="Lang C."/>
            <person name="Lin S."/>
            <person name="Macmil S.L."/>
            <person name="Magdelenat G."/>
            <person name="Matthews L."/>
            <person name="McCorrison J."/>
            <person name="Monaghan E.L."/>
            <person name="Mun J.H."/>
            <person name="Najar F.Z."/>
            <person name="Nicholson C."/>
            <person name="Noirot C."/>
            <person name="O'Bleness M."/>
            <person name="Paule C.R."/>
            <person name="Poulain J."/>
            <person name="Prion F."/>
            <person name="Qin B."/>
            <person name="Qu C."/>
            <person name="Retzel E.F."/>
            <person name="Riddle C."/>
            <person name="Sallet E."/>
            <person name="Samain S."/>
            <person name="Samson N."/>
            <person name="Sanders I."/>
            <person name="Saurat O."/>
            <person name="Scarpelli C."/>
            <person name="Schiex T."/>
            <person name="Segurens B."/>
            <person name="Severin A.J."/>
            <person name="Sherrier D.J."/>
            <person name="Shi R."/>
            <person name="Sims S."/>
            <person name="Singer S.R."/>
            <person name="Sinharoy S."/>
            <person name="Sterck L."/>
            <person name="Viollet A."/>
            <person name="Wang B.B."/>
            <person name="Wang K."/>
            <person name="Wang M."/>
            <person name="Wang X."/>
            <person name="Warfsmann J."/>
            <person name="Weissenbach J."/>
            <person name="White D.D."/>
            <person name="White J.D."/>
            <person name="Wiley G.B."/>
            <person name="Wincker P."/>
            <person name="Xing Y."/>
            <person name="Yang L."/>
            <person name="Yao Z."/>
            <person name="Ying F."/>
            <person name="Zhai J."/>
            <person name="Zhou L."/>
            <person name="Zuber A."/>
            <person name="Denarie J."/>
            <person name="Dixon R.A."/>
            <person name="May G.D."/>
            <person name="Schwartz D.C."/>
            <person name="Rogers J."/>
            <person name="Quetier F."/>
            <person name="Town C.D."/>
            <person name="Roe B.A."/>
        </authorList>
    </citation>
    <scope>NUCLEOTIDE SEQUENCE [LARGE SCALE GENOMIC DNA]</scope>
    <source>
        <strain evidence="1">A17</strain>
        <strain evidence="2 3">cv. Jemalong A17</strain>
    </source>
</reference>
<dbReference type="eggNOG" id="KOG1975">
    <property type="taxonomic scope" value="Eukaryota"/>
</dbReference>
<dbReference type="EnsemblPlants" id="AES68725">
    <property type="protein sequence ID" value="AES68725"/>
    <property type="gene ID" value="MTR_3g014120"/>
</dbReference>
<organism evidence="1 3">
    <name type="scientific">Medicago truncatula</name>
    <name type="common">Barrel medic</name>
    <name type="synonym">Medicago tribuloides</name>
    <dbReference type="NCBI Taxonomy" id="3880"/>
    <lineage>
        <taxon>Eukaryota</taxon>
        <taxon>Viridiplantae</taxon>
        <taxon>Streptophyta</taxon>
        <taxon>Embryophyta</taxon>
        <taxon>Tracheophyta</taxon>
        <taxon>Spermatophyta</taxon>
        <taxon>Magnoliopsida</taxon>
        <taxon>eudicotyledons</taxon>
        <taxon>Gunneridae</taxon>
        <taxon>Pentapetalae</taxon>
        <taxon>rosids</taxon>
        <taxon>fabids</taxon>
        <taxon>Fabales</taxon>
        <taxon>Fabaceae</taxon>
        <taxon>Papilionoideae</taxon>
        <taxon>50 kb inversion clade</taxon>
        <taxon>NPAAA clade</taxon>
        <taxon>Hologalegina</taxon>
        <taxon>IRL clade</taxon>
        <taxon>Trifolieae</taxon>
        <taxon>Medicago</taxon>
    </lineage>
</organism>
<dbReference type="EMBL" id="CM001219">
    <property type="protein sequence ID" value="AES68725.1"/>
    <property type="molecule type" value="Genomic_DNA"/>
</dbReference>
<reference evidence="2" key="3">
    <citation type="submission" date="2015-04" db="UniProtKB">
        <authorList>
            <consortium name="EnsemblPlants"/>
        </authorList>
    </citation>
    <scope>IDENTIFICATION</scope>
    <source>
        <strain evidence="2">cv. Jemalong A17</strain>
    </source>
</reference>
<proteinExistence type="predicted"/>